<feature type="compositionally biased region" description="Basic and acidic residues" evidence="3">
    <location>
        <begin position="97"/>
        <end position="112"/>
    </location>
</feature>
<evidence type="ECO:0000256" key="3">
    <source>
        <dbReference type="SAM" id="MobiDB-lite"/>
    </source>
</evidence>
<sequence length="565" mass="64415">MILNNLLDFSLSIKMTSAEVNPSHFSSTLSTHAHLSSPLPKRSRLSLRRTTQFLNKPCYKEDDSLDTTKKTENLAVEPRSIDDLANIEMIDLTRDEKLKPNCSSPKEEEKTEPVATDGDAEEEDVKVWTLGLPNCGNTCFVNSILQVLRYTPVFLNSLHSLLLAHHQIRKASTNEEETKEIMFFKYMHSLYTVMKRKEALMRVNLDKDYCSSLLKPVKSVIRSLREVNVLFEEGEQHDAHELLITTISAFSTACQSLKNQMPSSAKQEEEKPSTSVLEASAKASLVPPAEKDLKKQASSSKKRKANVSLDTAVELDLNLGFEGRIRHVVQCLECDKKLERDESFANLEVNIPEWDPDEDKDRDSVDLIECLSQTTILSGENKFFCEECLRYNEARINSEVITLPPILLLHFSWLRQTQEISDVEKTSIKVIIPRLFQTSENPEVFCCSPDQTYKLFAVVLHIGRSTEGGHYVTFIKDAYQDIVIEDKKPLPKFRSSQFTTEIEQCCMTDEITNFKTIDATTKWLLFDDDVVSPVCIEDEDDSKSFPYFNYLSITASPCLIFYHKI</sequence>
<dbReference type="InterPro" id="IPR028889">
    <property type="entry name" value="USP"/>
</dbReference>
<dbReference type="PROSITE" id="PS00972">
    <property type="entry name" value="USP_1"/>
    <property type="match status" value="1"/>
</dbReference>
<dbReference type="AlphaFoldDB" id="A0AAV6V686"/>
<dbReference type="PROSITE" id="PS50235">
    <property type="entry name" value="USP_3"/>
    <property type="match status" value="1"/>
</dbReference>
<dbReference type="InterPro" id="IPR038765">
    <property type="entry name" value="Papain-like_cys_pep_sf"/>
</dbReference>
<evidence type="ECO:0000313" key="6">
    <source>
        <dbReference type="Proteomes" id="UP000827092"/>
    </source>
</evidence>
<dbReference type="Proteomes" id="UP000827092">
    <property type="component" value="Unassembled WGS sequence"/>
</dbReference>
<dbReference type="Pfam" id="PF00443">
    <property type="entry name" value="UCH"/>
    <property type="match status" value="1"/>
</dbReference>
<name>A0AAV6V686_9ARAC</name>
<protein>
    <recommendedName>
        <fullName evidence="2">Ubiquitin carboxyl-terminal hydrolase</fullName>
        <ecNumber evidence="2">3.4.19.12</ecNumber>
    </recommendedName>
</protein>
<organism evidence="5 6">
    <name type="scientific">Oedothorax gibbosus</name>
    <dbReference type="NCBI Taxonomy" id="931172"/>
    <lineage>
        <taxon>Eukaryota</taxon>
        <taxon>Metazoa</taxon>
        <taxon>Ecdysozoa</taxon>
        <taxon>Arthropoda</taxon>
        <taxon>Chelicerata</taxon>
        <taxon>Arachnida</taxon>
        <taxon>Araneae</taxon>
        <taxon>Araneomorphae</taxon>
        <taxon>Entelegynae</taxon>
        <taxon>Araneoidea</taxon>
        <taxon>Linyphiidae</taxon>
        <taxon>Erigoninae</taxon>
        <taxon>Oedothorax</taxon>
    </lineage>
</organism>
<accession>A0AAV6V686</accession>
<evidence type="ECO:0000256" key="1">
    <source>
        <dbReference type="ARBA" id="ARBA00009085"/>
    </source>
</evidence>
<dbReference type="PANTHER" id="PTHR24006:SF905">
    <property type="entry name" value="UBIQUITIN CARBOXYL-TERMINAL HYDROLASE 1"/>
    <property type="match status" value="1"/>
</dbReference>
<comment type="catalytic activity">
    <reaction evidence="2">
        <text>Thiol-dependent hydrolysis of ester, thioester, amide, peptide and isopeptide bonds formed by the C-terminal Gly of ubiquitin (a 76-residue protein attached to proteins as an intracellular targeting signal).</text>
        <dbReference type="EC" id="3.4.19.12"/>
    </reaction>
</comment>
<feature type="domain" description="USP" evidence="4">
    <location>
        <begin position="130"/>
        <end position="565"/>
    </location>
</feature>
<keyword evidence="2" id="KW-0833">Ubl conjugation pathway</keyword>
<reference evidence="5 6" key="1">
    <citation type="journal article" date="2022" name="Nat. Ecol. Evol.">
        <title>A masculinizing supergene underlies an exaggerated male reproductive morph in a spider.</title>
        <authorList>
            <person name="Hendrickx F."/>
            <person name="De Corte Z."/>
            <person name="Sonet G."/>
            <person name="Van Belleghem S.M."/>
            <person name="Kostlbacher S."/>
            <person name="Vangestel C."/>
        </authorList>
    </citation>
    <scope>NUCLEOTIDE SEQUENCE [LARGE SCALE GENOMIC DNA]</scope>
    <source>
        <strain evidence="5">W744_W776</strain>
    </source>
</reference>
<dbReference type="GO" id="GO:0004843">
    <property type="term" value="F:cysteine-type deubiquitinase activity"/>
    <property type="evidence" value="ECO:0007669"/>
    <property type="project" value="UniProtKB-UniRule"/>
</dbReference>
<evidence type="ECO:0000259" key="4">
    <source>
        <dbReference type="PROSITE" id="PS50235"/>
    </source>
</evidence>
<dbReference type="SUPFAM" id="SSF54001">
    <property type="entry name" value="Cysteine proteinases"/>
    <property type="match status" value="1"/>
</dbReference>
<evidence type="ECO:0000313" key="5">
    <source>
        <dbReference type="EMBL" id="KAG8191238.1"/>
    </source>
</evidence>
<dbReference type="InterPro" id="IPR018200">
    <property type="entry name" value="USP_CS"/>
</dbReference>
<keyword evidence="2" id="KW-0788">Thiol protease</keyword>
<evidence type="ECO:0000256" key="2">
    <source>
        <dbReference type="RuleBase" id="RU366025"/>
    </source>
</evidence>
<dbReference type="InterPro" id="IPR001394">
    <property type="entry name" value="Peptidase_C19_UCH"/>
</dbReference>
<dbReference type="GO" id="GO:0006508">
    <property type="term" value="P:proteolysis"/>
    <property type="evidence" value="ECO:0007669"/>
    <property type="project" value="UniProtKB-KW"/>
</dbReference>
<keyword evidence="2" id="KW-0645">Protease</keyword>
<gene>
    <name evidence="5" type="ORF">JTE90_003251</name>
</gene>
<comment type="caution">
    <text evidence="5">The sequence shown here is derived from an EMBL/GenBank/DDBJ whole genome shotgun (WGS) entry which is preliminary data.</text>
</comment>
<feature type="region of interest" description="Disordered" evidence="3">
    <location>
        <begin position="260"/>
        <end position="300"/>
    </location>
</feature>
<proteinExistence type="inferred from homology"/>
<comment type="similarity">
    <text evidence="1 2">Belongs to the peptidase C19 family.</text>
</comment>
<dbReference type="GO" id="GO:0016579">
    <property type="term" value="P:protein deubiquitination"/>
    <property type="evidence" value="ECO:0007669"/>
    <property type="project" value="InterPro"/>
</dbReference>
<dbReference type="Gene3D" id="3.90.70.10">
    <property type="entry name" value="Cysteine proteinases"/>
    <property type="match status" value="1"/>
</dbReference>
<keyword evidence="6" id="KW-1185">Reference proteome</keyword>
<dbReference type="GO" id="GO:0005634">
    <property type="term" value="C:nucleus"/>
    <property type="evidence" value="ECO:0007669"/>
    <property type="project" value="TreeGrafter"/>
</dbReference>
<dbReference type="InterPro" id="IPR050164">
    <property type="entry name" value="Peptidase_C19"/>
</dbReference>
<dbReference type="EMBL" id="JAFNEN010000162">
    <property type="protein sequence ID" value="KAG8191238.1"/>
    <property type="molecule type" value="Genomic_DNA"/>
</dbReference>
<dbReference type="PANTHER" id="PTHR24006">
    <property type="entry name" value="UBIQUITIN CARBOXYL-TERMINAL HYDROLASE"/>
    <property type="match status" value="1"/>
</dbReference>
<dbReference type="GO" id="GO:0005829">
    <property type="term" value="C:cytosol"/>
    <property type="evidence" value="ECO:0007669"/>
    <property type="project" value="TreeGrafter"/>
</dbReference>
<dbReference type="EC" id="3.4.19.12" evidence="2"/>
<feature type="region of interest" description="Disordered" evidence="3">
    <location>
        <begin position="97"/>
        <end position="119"/>
    </location>
</feature>
<dbReference type="PROSITE" id="PS00973">
    <property type="entry name" value="USP_2"/>
    <property type="match status" value="1"/>
</dbReference>
<keyword evidence="2" id="KW-0378">Hydrolase</keyword>